<keyword evidence="1" id="KW-0175">Coiled coil</keyword>
<feature type="compositionally biased region" description="Polar residues" evidence="2">
    <location>
        <begin position="259"/>
        <end position="273"/>
    </location>
</feature>
<keyword evidence="4" id="KW-1185">Reference proteome</keyword>
<proteinExistence type="predicted"/>
<sequence length="323" mass="37131">MCKIQRYRYTCGHSSTHRHSQCRATYIPRKRAKISSSLAACHAQPYLVLCSKWKCGPCQSEQFNEDWMKRIEKAREEFQAALKRIAPHLVEEWGGYDLRSLPCSAERDELERLERVVDELEEERGLAGWTMRERFPNMCREPYERSKCSEKVLKPSLLRYEVKPEEVVEKTKVLFGGEKFVPRKHFTFHSFFKEEYSIVGPYVDYDDLAEQTMELSAWGLFWGEAMSGVAYGPKAKVDPKANANFVAKGPRAKSKEFSKATSPPMKQNPTSPKANKRTFFESAIESDVSDAESSTATSSRRQSKQPLRRVDSFFDETSPPPPV</sequence>
<feature type="compositionally biased region" description="Polar residues" evidence="2">
    <location>
        <begin position="291"/>
        <end position="300"/>
    </location>
</feature>
<evidence type="ECO:0000256" key="2">
    <source>
        <dbReference type="SAM" id="MobiDB-lite"/>
    </source>
</evidence>
<dbReference type="OrthoDB" id="10668141at2759"/>
<comment type="caution">
    <text evidence="3">The sequence shown here is derived from an EMBL/GenBank/DDBJ whole genome shotgun (WGS) entry which is preliminary data.</text>
</comment>
<evidence type="ECO:0000313" key="4">
    <source>
        <dbReference type="Proteomes" id="UP000799429"/>
    </source>
</evidence>
<organism evidence="3 4">
    <name type="scientific">Patellaria atrata CBS 101060</name>
    <dbReference type="NCBI Taxonomy" id="1346257"/>
    <lineage>
        <taxon>Eukaryota</taxon>
        <taxon>Fungi</taxon>
        <taxon>Dikarya</taxon>
        <taxon>Ascomycota</taxon>
        <taxon>Pezizomycotina</taxon>
        <taxon>Dothideomycetes</taxon>
        <taxon>Dothideomycetes incertae sedis</taxon>
        <taxon>Patellariales</taxon>
        <taxon>Patellariaceae</taxon>
        <taxon>Patellaria</taxon>
    </lineage>
</organism>
<name>A0A9P4S3A5_9PEZI</name>
<dbReference type="Proteomes" id="UP000799429">
    <property type="component" value="Unassembled WGS sequence"/>
</dbReference>
<feature type="coiled-coil region" evidence="1">
    <location>
        <begin position="64"/>
        <end position="123"/>
    </location>
</feature>
<reference evidence="3" key="1">
    <citation type="journal article" date="2020" name="Stud. Mycol.">
        <title>101 Dothideomycetes genomes: a test case for predicting lifestyles and emergence of pathogens.</title>
        <authorList>
            <person name="Haridas S."/>
            <person name="Albert R."/>
            <person name="Binder M."/>
            <person name="Bloem J."/>
            <person name="Labutti K."/>
            <person name="Salamov A."/>
            <person name="Andreopoulos B."/>
            <person name="Baker S."/>
            <person name="Barry K."/>
            <person name="Bills G."/>
            <person name="Bluhm B."/>
            <person name="Cannon C."/>
            <person name="Castanera R."/>
            <person name="Culley D."/>
            <person name="Daum C."/>
            <person name="Ezra D."/>
            <person name="Gonzalez J."/>
            <person name="Henrissat B."/>
            <person name="Kuo A."/>
            <person name="Liang C."/>
            <person name="Lipzen A."/>
            <person name="Lutzoni F."/>
            <person name="Magnuson J."/>
            <person name="Mondo S."/>
            <person name="Nolan M."/>
            <person name="Ohm R."/>
            <person name="Pangilinan J."/>
            <person name="Park H.-J."/>
            <person name="Ramirez L."/>
            <person name="Alfaro M."/>
            <person name="Sun H."/>
            <person name="Tritt A."/>
            <person name="Yoshinaga Y."/>
            <person name="Zwiers L.-H."/>
            <person name="Turgeon B."/>
            <person name="Goodwin S."/>
            <person name="Spatafora J."/>
            <person name="Crous P."/>
            <person name="Grigoriev I."/>
        </authorList>
    </citation>
    <scope>NUCLEOTIDE SEQUENCE</scope>
    <source>
        <strain evidence="3">CBS 101060</strain>
    </source>
</reference>
<protein>
    <submittedName>
        <fullName evidence="3">Uncharacterized protein</fullName>
    </submittedName>
</protein>
<evidence type="ECO:0000256" key="1">
    <source>
        <dbReference type="SAM" id="Coils"/>
    </source>
</evidence>
<gene>
    <name evidence="3" type="ORF">M501DRAFT_597113</name>
</gene>
<feature type="region of interest" description="Disordered" evidence="2">
    <location>
        <begin position="249"/>
        <end position="323"/>
    </location>
</feature>
<dbReference type="EMBL" id="MU006120">
    <property type="protein sequence ID" value="KAF2834395.1"/>
    <property type="molecule type" value="Genomic_DNA"/>
</dbReference>
<evidence type="ECO:0000313" key="3">
    <source>
        <dbReference type="EMBL" id="KAF2834395.1"/>
    </source>
</evidence>
<accession>A0A9P4S3A5</accession>
<dbReference type="AlphaFoldDB" id="A0A9P4S3A5"/>